<evidence type="ECO:0000259" key="1">
    <source>
        <dbReference type="Pfam" id="PF11845"/>
    </source>
</evidence>
<dbReference type="EMBL" id="UOGC01000065">
    <property type="protein sequence ID" value="VAX18159.1"/>
    <property type="molecule type" value="Genomic_DNA"/>
</dbReference>
<dbReference type="Pfam" id="PF11845">
    <property type="entry name" value="Tll0287-like"/>
    <property type="match status" value="1"/>
</dbReference>
<dbReference type="InterPro" id="IPR021796">
    <property type="entry name" value="Tll0287-like_dom"/>
</dbReference>
<proteinExistence type="predicted"/>
<feature type="domain" description="Tll0287-like" evidence="1">
    <location>
        <begin position="32"/>
        <end position="178"/>
    </location>
</feature>
<evidence type="ECO:0000313" key="2">
    <source>
        <dbReference type="EMBL" id="VAX18159.1"/>
    </source>
</evidence>
<accession>A0A3B1BJK4</accession>
<name>A0A3B1BJK4_9ZZZZ</name>
<sequence length="180" mass="20130">MIMAACVSLEPVSEDVALERSKAMIKELGGNLSKHLKASIISSGFVKSIDACSTVAQETPKEMNKKSRGTIRRVSLKLRNMKNAPDDYEKTVLLQMEKDHEKQELKDIYKSVVKNKRGKPTLRVMKPILVKSLCLNCHGTPYTWKRAAIKKVLEIYPNDMATGYASGEVRGAFSVVYPLQ</sequence>
<organism evidence="2">
    <name type="scientific">hydrothermal vent metagenome</name>
    <dbReference type="NCBI Taxonomy" id="652676"/>
    <lineage>
        <taxon>unclassified sequences</taxon>
        <taxon>metagenomes</taxon>
        <taxon>ecological metagenomes</taxon>
    </lineage>
</organism>
<reference evidence="2" key="1">
    <citation type="submission" date="2018-06" db="EMBL/GenBank/DDBJ databases">
        <authorList>
            <person name="Zhirakovskaya E."/>
        </authorList>
    </citation>
    <scope>NUCLEOTIDE SEQUENCE</scope>
</reference>
<protein>
    <recommendedName>
        <fullName evidence="1">Tll0287-like domain-containing protein</fullName>
    </recommendedName>
</protein>
<dbReference type="AlphaFoldDB" id="A0A3B1BJK4"/>
<gene>
    <name evidence="2" type="ORF">MNBD_NITROSPINAE01-907</name>
</gene>